<dbReference type="EMBL" id="AVOT02095870">
    <property type="protein sequence ID" value="MBW0575230.1"/>
    <property type="molecule type" value="Genomic_DNA"/>
</dbReference>
<evidence type="ECO:0000256" key="1">
    <source>
        <dbReference type="SAM" id="MobiDB-lite"/>
    </source>
</evidence>
<feature type="compositionally biased region" description="Polar residues" evidence="1">
    <location>
        <begin position="20"/>
        <end position="41"/>
    </location>
</feature>
<dbReference type="AlphaFoldDB" id="A0A9Q3K9F3"/>
<feature type="region of interest" description="Disordered" evidence="1">
    <location>
        <begin position="1"/>
        <end position="87"/>
    </location>
</feature>
<feature type="compositionally biased region" description="Polar residues" evidence="1">
    <location>
        <begin position="49"/>
        <end position="70"/>
    </location>
</feature>
<comment type="caution">
    <text evidence="2">The sequence shown here is derived from an EMBL/GenBank/DDBJ whole genome shotgun (WGS) entry which is preliminary data.</text>
</comment>
<evidence type="ECO:0000313" key="2">
    <source>
        <dbReference type="EMBL" id="MBW0575230.1"/>
    </source>
</evidence>
<protein>
    <submittedName>
        <fullName evidence="2">Uncharacterized protein</fullName>
    </submittedName>
</protein>
<gene>
    <name evidence="2" type="ORF">O181_114945</name>
</gene>
<name>A0A9Q3K9F3_9BASI</name>
<reference evidence="2" key="1">
    <citation type="submission" date="2021-03" db="EMBL/GenBank/DDBJ databases">
        <title>Draft genome sequence of rust myrtle Austropuccinia psidii MF-1, a brazilian biotype.</title>
        <authorList>
            <person name="Quecine M.C."/>
            <person name="Pachon D.M.R."/>
            <person name="Bonatelli M.L."/>
            <person name="Correr F.H."/>
            <person name="Franceschini L.M."/>
            <person name="Leite T.F."/>
            <person name="Margarido G.R.A."/>
            <person name="Almeida C.A."/>
            <person name="Ferrarezi J.A."/>
            <person name="Labate C.A."/>
        </authorList>
    </citation>
    <scope>NUCLEOTIDE SEQUENCE</scope>
    <source>
        <strain evidence="2">MF-1</strain>
    </source>
</reference>
<organism evidence="2 3">
    <name type="scientific">Austropuccinia psidii MF-1</name>
    <dbReference type="NCBI Taxonomy" id="1389203"/>
    <lineage>
        <taxon>Eukaryota</taxon>
        <taxon>Fungi</taxon>
        <taxon>Dikarya</taxon>
        <taxon>Basidiomycota</taxon>
        <taxon>Pucciniomycotina</taxon>
        <taxon>Pucciniomycetes</taxon>
        <taxon>Pucciniales</taxon>
        <taxon>Sphaerophragmiaceae</taxon>
        <taxon>Austropuccinia</taxon>
    </lineage>
</organism>
<keyword evidence="3" id="KW-1185">Reference proteome</keyword>
<dbReference type="Proteomes" id="UP000765509">
    <property type="component" value="Unassembled WGS sequence"/>
</dbReference>
<sequence>MASIDGKEKHDAFNSRMEQKQPSNTHASAKNSLSSQLQQFQGEKEAKSSEQGQRQRTSRKTLQPGLQNPKYSAGLHGKSISDGQNNDVIVEKGGSQIKISEIISDIIDGIPNLYIAITDIKNHISDKNSSICNNLETNNLSLSQINETIMCF</sequence>
<proteinExistence type="predicted"/>
<feature type="compositionally biased region" description="Basic and acidic residues" evidence="1">
    <location>
        <begin position="1"/>
        <end position="19"/>
    </location>
</feature>
<accession>A0A9Q3K9F3</accession>
<evidence type="ECO:0000313" key="3">
    <source>
        <dbReference type="Proteomes" id="UP000765509"/>
    </source>
</evidence>